<comment type="caution">
    <text evidence="1">The sequence shown here is derived from an EMBL/GenBank/DDBJ whole genome shotgun (WGS) entry which is preliminary data.</text>
</comment>
<protein>
    <submittedName>
        <fullName evidence="1">Uncharacterized protein</fullName>
    </submittedName>
</protein>
<reference evidence="1 2" key="1">
    <citation type="journal article" date="2019" name="Commun. Biol.">
        <title>The bagworm genome reveals a unique fibroin gene that provides high tensile strength.</title>
        <authorList>
            <person name="Kono N."/>
            <person name="Nakamura H."/>
            <person name="Ohtoshi R."/>
            <person name="Tomita M."/>
            <person name="Numata K."/>
            <person name="Arakawa K."/>
        </authorList>
    </citation>
    <scope>NUCLEOTIDE SEQUENCE [LARGE SCALE GENOMIC DNA]</scope>
</reference>
<gene>
    <name evidence="1" type="ORF">EVAR_52662_1</name>
</gene>
<evidence type="ECO:0000313" key="1">
    <source>
        <dbReference type="EMBL" id="GBP81400.1"/>
    </source>
</evidence>
<organism evidence="1 2">
    <name type="scientific">Eumeta variegata</name>
    <name type="common">Bagworm moth</name>
    <name type="synonym">Eumeta japonica</name>
    <dbReference type="NCBI Taxonomy" id="151549"/>
    <lineage>
        <taxon>Eukaryota</taxon>
        <taxon>Metazoa</taxon>
        <taxon>Ecdysozoa</taxon>
        <taxon>Arthropoda</taxon>
        <taxon>Hexapoda</taxon>
        <taxon>Insecta</taxon>
        <taxon>Pterygota</taxon>
        <taxon>Neoptera</taxon>
        <taxon>Endopterygota</taxon>
        <taxon>Lepidoptera</taxon>
        <taxon>Glossata</taxon>
        <taxon>Ditrysia</taxon>
        <taxon>Tineoidea</taxon>
        <taxon>Psychidae</taxon>
        <taxon>Oiketicinae</taxon>
        <taxon>Eumeta</taxon>
    </lineage>
</organism>
<name>A0A4C1Z1J2_EUMVA</name>
<dbReference type="EMBL" id="BGZK01001509">
    <property type="protein sequence ID" value="GBP81400.1"/>
    <property type="molecule type" value="Genomic_DNA"/>
</dbReference>
<proteinExistence type="predicted"/>
<sequence>MSERDVVNASLLHSLGERYTGEHDVSVAFSIDMNTAMCSRAVLWSTWLRHENGTDGWMSRHTLVEYERELTVRVRVPMTRFSSTSSLSCPSDGLFLRKRPAMPG</sequence>
<accession>A0A4C1Z1J2</accession>
<evidence type="ECO:0000313" key="2">
    <source>
        <dbReference type="Proteomes" id="UP000299102"/>
    </source>
</evidence>
<dbReference type="AlphaFoldDB" id="A0A4C1Z1J2"/>
<dbReference type="Proteomes" id="UP000299102">
    <property type="component" value="Unassembled WGS sequence"/>
</dbReference>
<keyword evidence="2" id="KW-1185">Reference proteome</keyword>